<dbReference type="SUPFAM" id="SSF47576">
    <property type="entry name" value="Calponin-homology domain, CH-domain"/>
    <property type="match status" value="1"/>
</dbReference>
<dbReference type="SUPFAM" id="SSF81296">
    <property type="entry name" value="E set domains"/>
    <property type="match status" value="17"/>
</dbReference>
<dbReference type="InterPro" id="IPR044801">
    <property type="entry name" value="Filamin"/>
</dbReference>
<evidence type="ECO:0000256" key="2">
    <source>
        <dbReference type="ARBA" id="ARBA00022737"/>
    </source>
</evidence>
<feature type="repeat" description="Filamin" evidence="4">
    <location>
        <begin position="1753"/>
        <end position="1842"/>
    </location>
</feature>
<feature type="domain" description="Calponin-homology (CH)" evidence="6">
    <location>
        <begin position="146"/>
        <end position="249"/>
    </location>
</feature>
<dbReference type="FunFam" id="2.60.40.10:FF:000096">
    <property type="entry name" value="filamin-C isoform X2"/>
    <property type="match status" value="1"/>
</dbReference>
<feature type="repeat" description="Filamin" evidence="4">
    <location>
        <begin position="355"/>
        <end position="447"/>
    </location>
</feature>
<evidence type="ECO:0000256" key="1">
    <source>
        <dbReference type="ARBA" id="ARBA00009238"/>
    </source>
</evidence>
<feature type="region of interest" description="Disordered" evidence="5">
    <location>
        <begin position="252"/>
        <end position="272"/>
    </location>
</feature>
<feature type="compositionally biased region" description="Polar residues" evidence="5">
    <location>
        <begin position="1298"/>
        <end position="1315"/>
    </location>
</feature>
<reference evidence="7 8" key="1">
    <citation type="submission" date="2024-05" db="EMBL/GenBank/DDBJ databases">
        <title>A high-quality chromosomal-level genome assembly of Topmouth culter (Culter alburnus).</title>
        <authorList>
            <person name="Zhao H."/>
        </authorList>
    </citation>
    <scope>NUCLEOTIDE SEQUENCE [LARGE SCALE GENOMIC DNA]</scope>
    <source>
        <strain evidence="7">CATC2023</strain>
        <tissue evidence="7">Muscle</tissue>
    </source>
</reference>
<evidence type="ECO:0000313" key="8">
    <source>
        <dbReference type="Proteomes" id="UP001479290"/>
    </source>
</evidence>
<feature type="repeat" description="Filamin" evidence="4">
    <location>
        <begin position="2042"/>
        <end position="2128"/>
    </location>
</feature>
<feature type="compositionally biased region" description="Basic and acidic residues" evidence="5">
    <location>
        <begin position="1538"/>
        <end position="1551"/>
    </location>
</feature>
<feature type="compositionally biased region" description="Polar residues" evidence="5">
    <location>
        <begin position="1557"/>
        <end position="1567"/>
    </location>
</feature>
<evidence type="ECO:0000256" key="3">
    <source>
        <dbReference type="ARBA" id="ARBA00023203"/>
    </source>
</evidence>
<feature type="repeat" description="Filamin" evidence="4">
    <location>
        <begin position="258"/>
        <end position="354"/>
    </location>
</feature>
<organism evidence="7 8">
    <name type="scientific">Culter alburnus</name>
    <name type="common">Topmouth culter</name>
    <dbReference type="NCBI Taxonomy" id="194366"/>
    <lineage>
        <taxon>Eukaryota</taxon>
        <taxon>Metazoa</taxon>
        <taxon>Chordata</taxon>
        <taxon>Craniata</taxon>
        <taxon>Vertebrata</taxon>
        <taxon>Euteleostomi</taxon>
        <taxon>Actinopterygii</taxon>
        <taxon>Neopterygii</taxon>
        <taxon>Teleostei</taxon>
        <taxon>Ostariophysi</taxon>
        <taxon>Cypriniformes</taxon>
        <taxon>Xenocyprididae</taxon>
        <taxon>Xenocypridinae</taxon>
        <taxon>Culter</taxon>
    </lineage>
</organism>
<keyword evidence="2" id="KW-0677">Repeat</keyword>
<dbReference type="PROSITE" id="PS50194">
    <property type="entry name" value="FILAMIN_REPEAT"/>
    <property type="match status" value="17"/>
</dbReference>
<dbReference type="FunFam" id="2.60.40.10:FF:000001">
    <property type="entry name" value="Filamin-C isoform b"/>
    <property type="match status" value="2"/>
</dbReference>
<feature type="repeat" description="Filamin" evidence="4">
    <location>
        <begin position="1074"/>
        <end position="1169"/>
    </location>
</feature>
<dbReference type="InterPro" id="IPR036872">
    <property type="entry name" value="CH_dom_sf"/>
</dbReference>
<dbReference type="PROSITE" id="PS00019">
    <property type="entry name" value="ACTININ_1"/>
    <property type="match status" value="1"/>
</dbReference>
<name>A0AAW1YZ34_CULAL</name>
<evidence type="ECO:0000259" key="6">
    <source>
        <dbReference type="PROSITE" id="PS50021"/>
    </source>
</evidence>
<dbReference type="FunFam" id="2.60.40.10:FF:000140">
    <property type="entry name" value="FiLamiN (Actin binding protein) homolog"/>
    <property type="match status" value="3"/>
</dbReference>
<dbReference type="PANTHER" id="PTHR38537:SF7">
    <property type="entry name" value="FILAMIN-B"/>
    <property type="match status" value="1"/>
</dbReference>
<evidence type="ECO:0000313" key="7">
    <source>
        <dbReference type="EMBL" id="KAK9954381.1"/>
    </source>
</evidence>
<evidence type="ECO:0000256" key="4">
    <source>
        <dbReference type="PROSITE-ProRule" id="PRU00087"/>
    </source>
</evidence>
<dbReference type="PROSITE" id="PS00020">
    <property type="entry name" value="ACTININ_2"/>
    <property type="match status" value="1"/>
</dbReference>
<feature type="compositionally biased region" description="Basic residues" evidence="5">
    <location>
        <begin position="256"/>
        <end position="265"/>
    </location>
</feature>
<dbReference type="InterPro" id="IPR013783">
    <property type="entry name" value="Ig-like_fold"/>
</dbReference>
<feature type="repeat" description="Filamin" evidence="4">
    <location>
        <begin position="601"/>
        <end position="693"/>
    </location>
</feature>
<dbReference type="PANTHER" id="PTHR38537">
    <property type="entry name" value="JITTERBUG, ISOFORM N"/>
    <property type="match status" value="1"/>
</dbReference>
<dbReference type="GO" id="GO:0051015">
    <property type="term" value="F:actin filament binding"/>
    <property type="evidence" value="ECO:0007669"/>
    <property type="project" value="InterPro"/>
</dbReference>
<dbReference type="InterPro" id="IPR014756">
    <property type="entry name" value="Ig_E-set"/>
</dbReference>
<dbReference type="InterPro" id="IPR001589">
    <property type="entry name" value="Actinin_actin-bd_CS"/>
</dbReference>
<dbReference type="SMART" id="SM00033">
    <property type="entry name" value="CH"/>
    <property type="match status" value="2"/>
</dbReference>
<dbReference type="FunFam" id="1.10.418.10:FF:000008">
    <property type="entry name" value="Filamin-B isoform C"/>
    <property type="match status" value="1"/>
</dbReference>
<feature type="repeat" description="Filamin" evidence="4">
    <location>
        <begin position="694"/>
        <end position="788"/>
    </location>
</feature>
<feature type="repeat" description="Filamin" evidence="4">
    <location>
        <begin position="1664"/>
        <end position="1756"/>
    </location>
</feature>
<dbReference type="EMBL" id="JAWDJR010000022">
    <property type="protein sequence ID" value="KAK9954381.1"/>
    <property type="molecule type" value="Genomic_DNA"/>
</dbReference>
<dbReference type="GO" id="GO:0007399">
    <property type="term" value="P:nervous system development"/>
    <property type="evidence" value="ECO:0007669"/>
    <property type="project" value="UniProtKB-ARBA"/>
</dbReference>
<comment type="similarity">
    <text evidence="1">Belongs to the filamin family.</text>
</comment>
<feature type="repeat" description="Filamin" evidence="4">
    <location>
        <begin position="1392"/>
        <end position="1463"/>
    </location>
</feature>
<comment type="caution">
    <text evidence="7">The sequence shown here is derived from an EMBL/GenBank/DDBJ whole genome shotgun (WGS) entry which is preliminary data.</text>
</comment>
<feature type="repeat" description="Filamin" evidence="4">
    <location>
        <begin position="1575"/>
        <end position="1664"/>
    </location>
</feature>
<keyword evidence="8" id="KW-1185">Reference proteome</keyword>
<protein>
    <recommendedName>
        <fullName evidence="6">Calponin-homology (CH) domain-containing protein</fullName>
    </recommendedName>
</protein>
<feature type="repeat" description="Filamin" evidence="4">
    <location>
        <begin position="451"/>
        <end position="547"/>
    </location>
</feature>
<dbReference type="Gene3D" id="2.60.40.10">
    <property type="entry name" value="Immunoglobulins"/>
    <property type="match status" value="17"/>
</dbReference>
<dbReference type="SMART" id="SM00557">
    <property type="entry name" value="IG_FLMN"/>
    <property type="match status" value="16"/>
</dbReference>
<feature type="repeat" description="Filamin" evidence="4">
    <location>
        <begin position="1951"/>
        <end position="2033"/>
    </location>
</feature>
<gene>
    <name evidence="7" type="ORF">ABG768_016451</name>
</gene>
<dbReference type="Gene3D" id="1.10.418.10">
    <property type="entry name" value="Calponin-like domain"/>
    <property type="match status" value="2"/>
</dbReference>
<proteinExistence type="inferred from homology"/>
<feature type="compositionally biased region" description="Basic and acidic residues" evidence="5">
    <location>
        <begin position="1283"/>
        <end position="1297"/>
    </location>
</feature>
<feature type="region of interest" description="Disordered" evidence="5">
    <location>
        <begin position="1273"/>
        <end position="1317"/>
    </location>
</feature>
<feature type="domain" description="Calponin-homology (CH)" evidence="6">
    <location>
        <begin position="23"/>
        <end position="129"/>
    </location>
</feature>
<evidence type="ECO:0000256" key="5">
    <source>
        <dbReference type="SAM" id="MobiDB-lite"/>
    </source>
</evidence>
<feature type="repeat" description="Filamin" evidence="4">
    <location>
        <begin position="1170"/>
        <end position="1277"/>
    </location>
</feature>
<feature type="repeat" description="Filamin" evidence="4">
    <location>
        <begin position="2173"/>
        <end position="2267"/>
    </location>
</feature>
<dbReference type="FunFam" id="1.10.418.10:FF:000006">
    <property type="entry name" value="Filamin-B isoform A"/>
    <property type="match status" value="1"/>
</dbReference>
<feature type="repeat" description="Filamin" evidence="4">
    <location>
        <begin position="809"/>
        <end position="901"/>
    </location>
</feature>
<accession>A0AAW1YZ34</accession>
<keyword evidence="3" id="KW-0009">Actin-binding</keyword>
<dbReference type="InterPro" id="IPR001298">
    <property type="entry name" value="Filamin/ABP280_rpt"/>
</dbReference>
<feature type="region of interest" description="Disordered" evidence="5">
    <location>
        <begin position="1535"/>
        <end position="1569"/>
    </location>
</feature>
<dbReference type="Pfam" id="PF00630">
    <property type="entry name" value="Filamin"/>
    <property type="match status" value="16"/>
</dbReference>
<dbReference type="GO" id="GO:0030036">
    <property type="term" value="P:actin cytoskeleton organization"/>
    <property type="evidence" value="ECO:0007669"/>
    <property type="project" value="InterPro"/>
</dbReference>
<dbReference type="InterPro" id="IPR001715">
    <property type="entry name" value="CH_dom"/>
</dbReference>
<dbReference type="InterPro" id="IPR017868">
    <property type="entry name" value="Filamin/ABP280_repeat-like"/>
</dbReference>
<dbReference type="Proteomes" id="UP001479290">
    <property type="component" value="Unassembled WGS sequence"/>
</dbReference>
<feature type="repeat" description="Filamin" evidence="4">
    <location>
        <begin position="978"/>
        <end position="1073"/>
    </location>
</feature>
<dbReference type="Pfam" id="PF00307">
    <property type="entry name" value="CH"/>
    <property type="match status" value="2"/>
</dbReference>
<feature type="repeat" description="Filamin" evidence="4">
    <location>
        <begin position="1845"/>
        <end position="1937"/>
    </location>
</feature>
<feature type="region of interest" description="Disordered" evidence="5">
    <location>
        <begin position="2135"/>
        <end position="2165"/>
    </location>
</feature>
<sequence length="2268" mass="245183">MGDFKDSVTAAAINLADDAPWKKIQKNTFTRWCNEHLRSVELQISDLKFDLSDGLVLISLLEVLSHKRMFRKYHTRPTFRQLKLDNVSVALEFLDHEKVKLVSIDSKAIVDGNLKLILGLVWTLIQHYSISTPVWEDEANDSVSKLTPEMRLLGWIQNKVPELPITNFSQDWQDGKALGALVDGLAPGLCPDWESWDTVHRVSNTKEAMQQADDWLGIPQLIAPEEILDPAVDEQSVMTYLSLFPKARLKPGAPLKPKKVPKPKACRATGRGLQSKGMRVGQLAEFKVDTCKAGPGNLEVLIRDPSGKAVSVRQKDALEGVYTFEYTPTAKGDHTVDITWTGQHIAKSPFKVHVGSEAGPQKIRAWGPGLEGGTVGLSADFLVESVGVDSGMLGFAIEGPSQAKITCDDHNDGSCLVRFWPTEAGEYAVHIMCDDEEIQDSPFMVSFRLKRKDFHPEKVKVEGPGVSQTGCIVNLQTQFTVDTRQAGEGELKVCAQRADGECVDVSVASEQSGVFVCSYIPSSLSKHTIAVAWGGVMVPGSPFIVTPCRIKMTLCSPVWFKPDGSEMYYSDEEMDLDEDFPDNVWPGGHGELIMNIISPSNVPSDATKVRAHGPGLKEGVLGEQAEFIIDTSRAGSGRLAIRVEGPCKVTLKCLDNQDGTCTVFYLPTEHGMYKINVLFDNSHITGSPFEAVIQKPIDPSKVLVTGPGLLQGKVGEPCIVNIDCAMAGSGDLSVQAVSDSGVIVPTEVKENEDGTYTAVYVPLTGGVYTLLLKYGGKVVPNFPAKVVVDPKVYKSHVKVSRQGGIVVGERETDTCQVVADGLGLQKGLAGHPNVFSVNASRSSVDDLGITVEGASECQVTCKDNGEGLYNVEYTPSVPGEYKITITCGEKNIPGSPFIASVEDVSNTADSGVCLQSGICLSTNTVTPHEIKYNGDGIYTASQAPSMEDRESLIDSPYGSSSPIPFQALPNWDCDRELPSAHGENMAEIIVPGFKGRICGRTSQTFTIGCSSNGEAPETVAVVRPDGSMELLELKESGDGTYSVVYLPTMDGCHLLAVKFSSEETFNRQFKFQVLPIDDTAQVNVAGPGLTSGMCAQHPQTFTVDSTSTKKVPEFVAIMTPDGLTEICEVRDNGDWTYTVNYTPSMEGLHSLMVKYTEDASFCSPFKFRVLPIPDSDYKHHGGQGLRNGTPGFGLDLEAQLCVNTPQTFTIDGSSTGEPPETVAVVTPDGKIMLLSAKDNGDGTYLVAYSPSVEGSHSIMVRYTNDDDSFRSPIRFHAIPSHSGRRDEDVLNKEEHSSQEGSVNSNAKAPQTSANGYSVAPETDTIVKANGSFKPSTDVMGNRDRTCKMTCAPNMENSVMDKYTSEETLRSLSEFQADLTVENTEPRICTQIPQSFRINCSKSGKPPECALVITPNGKAELTEVKENPDGSYSVKYSPTIEGLHSLMVKYADDDSYCNPLRFHVLPHSASDDEHGINTTEVCSRQLKEDVCAQIPQTFTACCNTNEAPETDMSKPDGTRDLVGVLNNENRTYGATHTASAEDAHSSADRNPSEEDFQSHQPSSSQASNDHIGFQNKAEGRNVIPLGAINQAGFISCDIVLPSDLSEGEITGEVITPSRKTTQPDVTDNKDGTIIIKFDPSEEGLHQLLIKSTGNDLPVLPLQYYANSLANRSTMAYGRGLVYGIANETATFTICQEDSALNDLDITIEGPSEADVRCLDNADGTCTVSYLPTEPGDYEIQVQHNDMPIRGSPFKAKITDGNIRRSQVKLGSAVDFTINITEEDISQLSASIISPTGNDVPCLLKTQPDSHLGVSFIPREAGEHLVSIMKDGEHVGNSPISLSISQAEIGDSSKVKAFGPGLHTGHTFCMSEFVVDTWDAGYGGLTVVIEGPSKVDVHTEEMEHGTCNISYHPIKAGTYKISIKFSDEHIPGSPFTAVITDCGFMRENITHKQKAAPIASIGSECSLAFKIPGTDAETLSAHIYEPSGTQGEAVIVATGSDTYTVSFLAKEMGVYNVTIKNQGQTIPGCPLQYTVGPLGQGGCERIQVWGQGLQTALANVPADFNIWSREAGAGTLSVSIEGPGKIELHFDDRLDGSCIVSYTAQEPGDYEVSVMFNEEHISESPFLVSVSGATDNSLTQGQSGSDHNQMCNSYEEPSQSELETNISSDSSAEPVFLSNASKVICHGPGLSKGILGRKNTFYVDCSKAGQNLLFVGMHGPTVPCERLTIIHMGGHQYRINYAVKERGKYILAVKWGDEHIPGSPFHISVL</sequence>
<dbReference type="PROSITE" id="PS50021">
    <property type="entry name" value="CH"/>
    <property type="match status" value="2"/>
</dbReference>